<dbReference type="InterPro" id="IPR011990">
    <property type="entry name" value="TPR-like_helical_dom_sf"/>
</dbReference>
<feature type="repeat" description="PPR" evidence="2">
    <location>
        <begin position="205"/>
        <end position="239"/>
    </location>
</feature>
<keyword evidence="5" id="KW-1185">Reference proteome</keyword>
<dbReference type="Gene3D" id="1.25.40.10">
    <property type="entry name" value="Tetratricopeptide repeat domain"/>
    <property type="match status" value="4"/>
</dbReference>
<dbReference type="NCBIfam" id="TIGR00756">
    <property type="entry name" value="PPR"/>
    <property type="match status" value="3"/>
</dbReference>
<dbReference type="FunFam" id="1.25.40.10:FF:000381">
    <property type="entry name" value="Pentatricopeptide repeat-containing protein"/>
    <property type="match status" value="1"/>
</dbReference>
<gene>
    <name evidence="4" type="ORF">SI8410_17020958</name>
</gene>
<dbReference type="GO" id="GO:0008270">
    <property type="term" value="F:zinc ion binding"/>
    <property type="evidence" value="ECO:0007669"/>
    <property type="project" value="InterPro"/>
</dbReference>
<accession>A0A7I8LKF0</accession>
<dbReference type="Pfam" id="PF13041">
    <property type="entry name" value="PPR_2"/>
    <property type="match status" value="1"/>
</dbReference>
<protein>
    <recommendedName>
        <fullName evidence="3">DYW domain-containing protein</fullName>
    </recommendedName>
</protein>
<reference evidence="4" key="1">
    <citation type="submission" date="2020-02" db="EMBL/GenBank/DDBJ databases">
        <authorList>
            <person name="Scholz U."/>
            <person name="Mascher M."/>
            <person name="Fiebig A."/>
        </authorList>
    </citation>
    <scope>NUCLEOTIDE SEQUENCE</scope>
</reference>
<feature type="repeat" description="PPR" evidence="2">
    <location>
        <begin position="73"/>
        <end position="107"/>
    </location>
</feature>
<feature type="repeat" description="PPR" evidence="2">
    <location>
        <begin position="373"/>
        <end position="407"/>
    </location>
</feature>
<evidence type="ECO:0000259" key="3">
    <source>
        <dbReference type="Pfam" id="PF14432"/>
    </source>
</evidence>
<dbReference type="GO" id="GO:0009451">
    <property type="term" value="P:RNA modification"/>
    <property type="evidence" value="ECO:0007669"/>
    <property type="project" value="InterPro"/>
</dbReference>
<evidence type="ECO:0000313" key="4">
    <source>
        <dbReference type="EMBL" id="CAA7410280.1"/>
    </source>
</evidence>
<dbReference type="InterPro" id="IPR002885">
    <property type="entry name" value="PPR_rpt"/>
</dbReference>
<dbReference type="Pfam" id="PF20431">
    <property type="entry name" value="E_motif"/>
    <property type="match status" value="1"/>
</dbReference>
<dbReference type="Proteomes" id="UP000663760">
    <property type="component" value="Chromosome 17"/>
</dbReference>
<organism evidence="4 5">
    <name type="scientific">Spirodela intermedia</name>
    <name type="common">Intermediate duckweed</name>
    <dbReference type="NCBI Taxonomy" id="51605"/>
    <lineage>
        <taxon>Eukaryota</taxon>
        <taxon>Viridiplantae</taxon>
        <taxon>Streptophyta</taxon>
        <taxon>Embryophyta</taxon>
        <taxon>Tracheophyta</taxon>
        <taxon>Spermatophyta</taxon>
        <taxon>Magnoliopsida</taxon>
        <taxon>Liliopsida</taxon>
        <taxon>Araceae</taxon>
        <taxon>Lemnoideae</taxon>
        <taxon>Spirodela</taxon>
    </lineage>
</organism>
<evidence type="ECO:0000313" key="5">
    <source>
        <dbReference type="Proteomes" id="UP000663760"/>
    </source>
</evidence>
<dbReference type="PANTHER" id="PTHR47926:SF382">
    <property type="entry name" value="PENTACOTRIPEPTIDE-REPEAT REGION OF PRORP DOMAIN-CONTAINING PROTEIN"/>
    <property type="match status" value="1"/>
</dbReference>
<dbReference type="Pfam" id="PF14432">
    <property type="entry name" value="DYW_deaminase"/>
    <property type="match status" value="1"/>
</dbReference>
<dbReference type="PANTHER" id="PTHR47926">
    <property type="entry name" value="PENTATRICOPEPTIDE REPEAT-CONTAINING PROTEIN"/>
    <property type="match status" value="1"/>
</dbReference>
<feature type="domain" description="DYW" evidence="3">
    <location>
        <begin position="616"/>
        <end position="710"/>
    </location>
</feature>
<evidence type="ECO:0000256" key="2">
    <source>
        <dbReference type="PROSITE-ProRule" id="PRU00708"/>
    </source>
</evidence>
<dbReference type="FunFam" id="1.25.40.10:FF:001093">
    <property type="entry name" value="Pentatricopeptide repeat-containing protein At2g34400"/>
    <property type="match status" value="1"/>
</dbReference>
<dbReference type="GO" id="GO:0003723">
    <property type="term" value="F:RNA binding"/>
    <property type="evidence" value="ECO:0007669"/>
    <property type="project" value="InterPro"/>
</dbReference>
<sequence length="710" mass="77731">MDKAAAHVQRLCEAGRLREALAAFYALDSAAAPPPESAYAALFHGCARHGLLADGEVLHRHMLSSSSVATPPSLFLSNHLVNMYSKCGRLNTARKLFDEMPRRNLVSWTSLLTGYSQHGKHEDCFRLFAAMLPRHLPNEFALGSVLSSSAAAGNPSWGRQVHALACKTALHSVVTVGNALITMYSLCNDDEEEAWRVFLTTPWRNAITWNAMISGFQTRGQLDRALRLFSGMRREGPPCDHCTLVSAAASCSNLHQCRLLQSLATKTGLASRTEVATALLRAYSVAGGEPDELYKLFSQSPRKDLISWTSIIAAFTDHQEAALLLFSRLRREEGFSPDKYTFSAMVKACASSPTDRQVSALHGLITKFGLAGDLVLCNALIHTYARCGSVGPAELVFHQMPTRDVVSWNSIIKAYSLHGRGAAALRAFSAMDVHPDAATFVGLLFACSHSGMVDEGRAIFSAMATEHGVAPQLDHFACMVDLLGRAGHLVEAEELIGQMPMAPDPVVWSGLLGACRKHGDLRIAERAAQMLVAMAPGRSAGYVLISNMYSEQGSFRDAAPLWKGMKESGVKKVAGLSWIEVGNRVHEFSVGGHRHPQIKAILGELKLIVEKVKEIGYAPETSLVLHDIEEGLKEEQLYCHSEKLALVFGLMNAPDSQSCIKIMKNIRICMDCHRFIKLVSKCVSKKEIVVRDANRFHHFKDGVCTCGDYW</sequence>
<dbReference type="InterPro" id="IPR032867">
    <property type="entry name" value="DYW_dom"/>
</dbReference>
<proteinExistence type="predicted"/>
<dbReference type="InterPro" id="IPR046848">
    <property type="entry name" value="E_motif"/>
</dbReference>
<evidence type="ECO:0000256" key="1">
    <source>
        <dbReference type="ARBA" id="ARBA00022737"/>
    </source>
</evidence>
<dbReference type="Pfam" id="PF01535">
    <property type="entry name" value="PPR"/>
    <property type="match status" value="5"/>
</dbReference>
<name>A0A7I8LKF0_SPIIN</name>
<dbReference type="OrthoDB" id="1894072at2759"/>
<dbReference type="EMBL" id="LR746280">
    <property type="protein sequence ID" value="CAA7410280.1"/>
    <property type="molecule type" value="Genomic_DNA"/>
</dbReference>
<keyword evidence="1" id="KW-0677">Repeat</keyword>
<dbReference type="InterPro" id="IPR046960">
    <property type="entry name" value="PPR_At4g14850-like_plant"/>
</dbReference>
<dbReference type="PROSITE" id="PS51375">
    <property type="entry name" value="PPR"/>
    <property type="match status" value="3"/>
</dbReference>
<dbReference type="AlphaFoldDB" id="A0A7I8LKF0"/>